<gene>
    <name evidence="3" type="ORF">EGT74_05345</name>
</gene>
<protein>
    <submittedName>
        <fullName evidence="3">RidA family protein</fullName>
    </submittedName>
</protein>
<reference evidence="3 4" key="1">
    <citation type="submission" date="2018-11" db="EMBL/GenBank/DDBJ databases">
        <title>Chitinophaga lutea sp.nov., isolate from arsenic contaminated soil.</title>
        <authorList>
            <person name="Zong Y."/>
        </authorList>
    </citation>
    <scope>NUCLEOTIDE SEQUENCE [LARGE SCALE GENOMIC DNA]</scope>
    <source>
        <strain evidence="3 4">ZY74</strain>
    </source>
</reference>
<dbReference type="InterPro" id="IPR035959">
    <property type="entry name" value="RutC-like_sf"/>
</dbReference>
<dbReference type="OrthoDB" id="9799840at2"/>
<dbReference type="Proteomes" id="UP000278351">
    <property type="component" value="Unassembled WGS sequence"/>
</dbReference>
<evidence type="ECO:0000313" key="4">
    <source>
        <dbReference type="Proteomes" id="UP000278351"/>
    </source>
</evidence>
<feature type="chain" id="PRO_5018255074" evidence="2">
    <location>
        <begin position="24"/>
        <end position="151"/>
    </location>
</feature>
<dbReference type="Pfam" id="PF01042">
    <property type="entry name" value="Ribonuc_L-PSP"/>
    <property type="match status" value="1"/>
</dbReference>
<name>A0A3N4PYE1_9BACT</name>
<dbReference type="GO" id="GO:0019239">
    <property type="term" value="F:deaminase activity"/>
    <property type="evidence" value="ECO:0007669"/>
    <property type="project" value="TreeGrafter"/>
</dbReference>
<dbReference type="AlphaFoldDB" id="A0A3N4PYE1"/>
<dbReference type="CDD" id="cd00448">
    <property type="entry name" value="YjgF_YER057c_UK114_family"/>
    <property type="match status" value="1"/>
</dbReference>
<comment type="caution">
    <text evidence="3">The sequence shown here is derived from an EMBL/GenBank/DDBJ whole genome shotgun (WGS) entry which is preliminary data.</text>
</comment>
<dbReference type="Gene3D" id="3.30.1330.40">
    <property type="entry name" value="RutC-like"/>
    <property type="match status" value="1"/>
</dbReference>
<accession>A0A3N4PYE1</accession>
<organism evidence="3 4">
    <name type="scientific">Chitinophaga lutea</name>
    <dbReference type="NCBI Taxonomy" id="2488634"/>
    <lineage>
        <taxon>Bacteria</taxon>
        <taxon>Pseudomonadati</taxon>
        <taxon>Bacteroidota</taxon>
        <taxon>Chitinophagia</taxon>
        <taxon>Chitinophagales</taxon>
        <taxon>Chitinophagaceae</taxon>
        <taxon>Chitinophaga</taxon>
    </lineage>
</organism>
<dbReference type="InterPro" id="IPR006175">
    <property type="entry name" value="YjgF/YER057c/UK114"/>
</dbReference>
<sequence length="151" mass="17081">MLDKLLRKSLFLLSLTLFNTALMAQKNEIIKEKWHWDGKLKQDTAAGYAQVLKVGNVLYISGAVSTSLTPEGITQVYKALERSLKSFGATFQNVVKENLYTTDIEAMKKYNDARKVFYKGDFPAATWVQISRLYMTDAKLEVELIAHLPGN</sequence>
<dbReference type="GO" id="GO:0005829">
    <property type="term" value="C:cytosol"/>
    <property type="evidence" value="ECO:0007669"/>
    <property type="project" value="TreeGrafter"/>
</dbReference>
<dbReference type="RefSeq" id="WP_123845483.1">
    <property type="nucleotide sequence ID" value="NZ_RPDH01000001.1"/>
</dbReference>
<dbReference type="PANTHER" id="PTHR11803">
    <property type="entry name" value="2-IMINOBUTANOATE/2-IMINOPROPANOATE DEAMINASE RIDA"/>
    <property type="match status" value="1"/>
</dbReference>
<dbReference type="EMBL" id="RPDH01000001">
    <property type="protein sequence ID" value="RPE12968.1"/>
    <property type="molecule type" value="Genomic_DNA"/>
</dbReference>
<proteinExistence type="inferred from homology"/>
<evidence type="ECO:0000256" key="1">
    <source>
        <dbReference type="ARBA" id="ARBA00010552"/>
    </source>
</evidence>
<dbReference type="SUPFAM" id="SSF55298">
    <property type="entry name" value="YjgF-like"/>
    <property type="match status" value="1"/>
</dbReference>
<evidence type="ECO:0000256" key="2">
    <source>
        <dbReference type="SAM" id="SignalP"/>
    </source>
</evidence>
<evidence type="ECO:0000313" key="3">
    <source>
        <dbReference type="EMBL" id="RPE12968.1"/>
    </source>
</evidence>
<keyword evidence="2" id="KW-0732">Signal</keyword>
<feature type="signal peptide" evidence="2">
    <location>
        <begin position="1"/>
        <end position="23"/>
    </location>
</feature>
<dbReference type="PANTHER" id="PTHR11803:SF58">
    <property type="entry name" value="PROTEIN HMF1-RELATED"/>
    <property type="match status" value="1"/>
</dbReference>
<keyword evidence="4" id="KW-1185">Reference proteome</keyword>
<comment type="similarity">
    <text evidence="1">Belongs to the RutC family.</text>
</comment>